<keyword evidence="1" id="KW-0472">Membrane</keyword>
<organism evidence="2 3">
    <name type="scientific">Solibacillus kalamii</name>
    <dbReference type="NCBI Taxonomy" id="1748298"/>
    <lineage>
        <taxon>Bacteria</taxon>
        <taxon>Bacillati</taxon>
        <taxon>Bacillota</taxon>
        <taxon>Bacilli</taxon>
        <taxon>Bacillales</taxon>
        <taxon>Caryophanaceae</taxon>
        <taxon>Solibacillus</taxon>
    </lineage>
</organism>
<sequence>MNRKRLLLKAMLIGLPIVVCLLWITGTINLWFYGMGDIANNVKDYYLELEPIDGTYTVLIDLSDPESNEGKVLFDDGEHQIYVSDVITLNEANYEVFFRTSGKYNLHGATLVSGIEHKRVQGGFSFDFLATARANYRGSNFKIYESGTSGINYKDGDSFGLYLIPHDTEVNVNISEDPIIEITLSNLIMHKWGRK</sequence>
<name>A0ABX3ZHT7_9BACL</name>
<gene>
    <name evidence="2" type="ORF">CBM15_09730</name>
</gene>
<protein>
    <submittedName>
        <fullName evidence="2">Uncharacterized protein</fullName>
    </submittedName>
</protein>
<evidence type="ECO:0000256" key="1">
    <source>
        <dbReference type="SAM" id="Phobius"/>
    </source>
</evidence>
<evidence type="ECO:0000313" key="2">
    <source>
        <dbReference type="EMBL" id="OUZ39133.1"/>
    </source>
</evidence>
<dbReference type="RefSeq" id="WP_087617334.1">
    <property type="nucleotide sequence ID" value="NZ_JAFBEY010000001.1"/>
</dbReference>
<comment type="caution">
    <text evidence="2">The sequence shown here is derived from an EMBL/GenBank/DDBJ whole genome shotgun (WGS) entry which is preliminary data.</text>
</comment>
<accession>A0ABX3ZHT7</accession>
<keyword evidence="1" id="KW-1133">Transmembrane helix</keyword>
<proteinExistence type="predicted"/>
<reference evidence="2 3" key="1">
    <citation type="journal article" date="2017" name="Int. J. Syst. Evol. Microbiol.">
        <title>Solibacillus kalamii sp. nov., isolated from a high-efficiency particulate arrestance filter system used in the International Space Station.</title>
        <authorList>
            <person name="Checinska Sielaff A."/>
            <person name="Kumar R.M."/>
            <person name="Pal D."/>
            <person name="Mayilraj S."/>
            <person name="Venkateswaran K."/>
        </authorList>
    </citation>
    <scope>NUCLEOTIDE SEQUENCE [LARGE SCALE GENOMIC DNA]</scope>
    <source>
        <strain evidence="2 3">ISSFR-015</strain>
    </source>
</reference>
<keyword evidence="1" id="KW-0812">Transmembrane</keyword>
<keyword evidence="3" id="KW-1185">Reference proteome</keyword>
<dbReference type="Proteomes" id="UP000196594">
    <property type="component" value="Unassembled WGS sequence"/>
</dbReference>
<evidence type="ECO:0000313" key="3">
    <source>
        <dbReference type="Proteomes" id="UP000196594"/>
    </source>
</evidence>
<feature type="transmembrane region" description="Helical" evidence="1">
    <location>
        <begin position="12"/>
        <end position="33"/>
    </location>
</feature>
<dbReference type="EMBL" id="NHNT01000005">
    <property type="protein sequence ID" value="OUZ39133.1"/>
    <property type="molecule type" value="Genomic_DNA"/>
</dbReference>